<dbReference type="InterPro" id="IPR007138">
    <property type="entry name" value="ABM_dom"/>
</dbReference>
<organism evidence="2 3">
    <name type="scientific">Sporormia fimetaria CBS 119925</name>
    <dbReference type="NCBI Taxonomy" id="1340428"/>
    <lineage>
        <taxon>Eukaryota</taxon>
        <taxon>Fungi</taxon>
        <taxon>Dikarya</taxon>
        <taxon>Ascomycota</taxon>
        <taxon>Pezizomycotina</taxon>
        <taxon>Dothideomycetes</taxon>
        <taxon>Pleosporomycetidae</taxon>
        <taxon>Pleosporales</taxon>
        <taxon>Sporormiaceae</taxon>
        <taxon>Sporormia</taxon>
    </lineage>
</organism>
<dbReference type="Gene3D" id="3.30.70.100">
    <property type="match status" value="1"/>
</dbReference>
<proteinExistence type="predicted"/>
<evidence type="ECO:0000259" key="1">
    <source>
        <dbReference type="PROSITE" id="PS51725"/>
    </source>
</evidence>
<dbReference type="OrthoDB" id="10011777at2759"/>
<sequence>MPIDILAIITPKPGKADRFEEAITKAAAAVKENEPGVLRYHVQRDNKGDDSTFFVLETYKDKAALDAHGKAPHFREFGRTLKKEGLVAGPPKVYFTKAVGGYASKL</sequence>
<dbReference type="Proteomes" id="UP000799440">
    <property type="component" value="Unassembled WGS sequence"/>
</dbReference>
<feature type="domain" description="ABM" evidence="1">
    <location>
        <begin position="3"/>
        <end position="95"/>
    </location>
</feature>
<dbReference type="EMBL" id="MU006609">
    <property type="protein sequence ID" value="KAF2742439.1"/>
    <property type="molecule type" value="Genomic_DNA"/>
</dbReference>
<gene>
    <name evidence="2" type="ORF">M011DRAFT_412700</name>
</gene>
<reference evidence="2" key="1">
    <citation type="journal article" date="2020" name="Stud. Mycol.">
        <title>101 Dothideomycetes genomes: a test case for predicting lifestyles and emergence of pathogens.</title>
        <authorList>
            <person name="Haridas S."/>
            <person name="Albert R."/>
            <person name="Binder M."/>
            <person name="Bloem J."/>
            <person name="Labutti K."/>
            <person name="Salamov A."/>
            <person name="Andreopoulos B."/>
            <person name="Baker S."/>
            <person name="Barry K."/>
            <person name="Bills G."/>
            <person name="Bluhm B."/>
            <person name="Cannon C."/>
            <person name="Castanera R."/>
            <person name="Culley D."/>
            <person name="Daum C."/>
            <person name="Ezra D."/>
            <person name="Gonzalez J."/>
            <person name="Henrissat B."/>
            <person name="Kuo A."/>
            <person name="Liang C."/>
            <person name="Lipzen A."/>
            <person name="Lutzoni F."/>
            <person name="Magnuson J."/>
            <person name="Mondo S."/>
            <person name="Nolan M."/>
            <person name="Ohm R."/>
            <person name="Pangilinan J."/>
            <person name="Park H.-J."/>
            <person name="Ramirez L."/>
            <person name="Alfaro M."/>
            <person name="Sun H."/>
            <person name="Tritt A."/>
            <person name="Yoshinaga Y."/>
            <person name="Zwiers L.-H."/>
            <person name="Turgeon B."/>
            <person name="Goodwin S."/>
            <person name="Spatafora J."/>
            <person name="Crous P."/>
            <person name="Grigoriev I."/>
        </authorList>
    </citation>
    <scope>NUCLEOTIDE SEQUENCE</scope>
    <source>
        <strain evidence="2">CBS 119925</strain>
    </source>
</reference>
<dbReference type="AlphaFoldDB" id="A0A6A6UXF1"/>
<dbReference type="Pfam" id="PF03992">
    <property type="entry name" value="ABM"/>
    <property type="match status" value="1"/>
</dbReference>
<dbReference type="InterPro" id="IPR011008">
    <property type="entry name" value="Dimeric_a/b-barrel"/>
</dbReference>
<name>A0A6A6UXF1_9PLEO</name>
<keyword evidence="3" id="KW-1185">Reference proteome</keyword>
<evidence type="ECO:0000313" key="3">
    <source>
        <dbReference type="Proteomes" id="UP000799440"/>
    </source>
</evidence>
<protein>
    <submittedName>
        <fullName evidence="2">ABM-domain-containing protein</fullName>
    </submittedName>
</protein>
<dbReference type="PROSITE" id="PS51725">
    <property type="entry name" value="ABM"/>
    <property type="match status" value="1"/>
</dbReference>
<dbReference type="SUPFAM" id="SSF54909">
    <property type="entry name" value="Dimeric alpha+beta barrel"/>
    <property type="match status" value="1"/>
</dbReference>
<dbReference type="PANTHER" id="PTHR40624:SF1">
    <property type="entry name" value="BIOSYNTHESIS MONOOXYGENASE, PUTATIVE (AFU_ORTHOLOGUE AFUA_1G12025)-RELATED"/>
    <property type="match status" value="1"/>
</dbReference>
<accession>A0A6A6UXF1</accession>
<dbReference type="PANTHER" id="PTHR40624">
    <property type="entry name" value="BIOSYNTHESIS MONOOXYGENASE, PUTATIVE (AFU_ORTHOLOGUE AFUA_1G12025)-RELATED"/>
    <property type="match status" value="1"/>
</dbReference>
<evidence type="ECO:0000313" key="2">
    <source>
        <dbReference type="EMBL" id="KAF2742439.1"/>
    </source>
</evidence>